<dbReference type="AlphaFoldDB" id="V5WM91"/>
<keyword evidence="6" id="KW-1185">Reference proteome</keyword>
<keyword evidence="5" id="KW-0251">Elongation factor</keyword>
<dbReference type="GO" id="GO:0006430">
    <property type="term" value="P:lysyl-tRNA aminoacylation"/>
    <property type="evidence" value="ECO:0007669"/>
    <property type="project" value="InterPro"/>
</dbReference>
<dbReference type="GO" id="GO:0005829">
    <property type="term" value="C:cytosol"/>
    <property type="evidence" value="ECO:0007669"/>
    <property type="project" value="TreeGrafter"/>
</dbReference>
<evidence type="ECO:0000256" key="2">
    <source>
        <dbReference type="ARBA" id="ARBA00022741"/>
    </source>
</evidence>
<dbReference type="Pfam" id="PF00152">
    <property type="entry name" value="tRNA-synt_2"/>
    <property type="match status" value="1"/>
</dbReference>
<name>V5WM91_9SPIO</name>
<keyword evidence="1" id="KW-0436">Ligase</keyword>
<dbReference type="InterPro" id="IPR018149">
    <property type="entry name" value="Lys-tRNA-synth_II_C"/>
</dbReference>
<keyword evidence="3" id="KW-0067">ATP-binding</keyword>
<proteinExistence type="predicted"/>
<reference evidence="5 6" key="1">
    <citation type="journal article" date="2015" name="Stand. Genomic Sci.">
        <title>Complete genome sequence and description of Salinispira pacifica gen. nov., sp. nov., a novel spirochaete isolated form a hypersaline microbial mat.</title>
        <authorList>
            <person name="Ben Hania W."/>
            <person name="Joseph M."/>
            <person name="Schumann P."/>
            <person name="Bunk B."/>
            <person name="Fiebig A."/>
            <person name="Sproer C."/>
            <person name="Klenk H.P."/>
            <person name="Fardeau M.L."/>
            <person name="Spring S."/>
        </authorList>
    </citation>
    <scope>NUCLEOTIDE SEQUENCE [LARGE SCALE GENOMIC DNA]</scope>
    <source>
        <strain evidence="5 6">L21-RPul-D2</strain>
    </source>
</reference>
<evidence type="ECO:0000256" key="3">
    <source>
        <dbReference type="ARBA" id="ARBA00022840"/>
    </source>
</evidence>
<feature type="domain" description="Aminoacyl-transfer RNA synthetases class-II family profile" evidence="4">
    <location>
        <begin position="1"/>
        <end position="339"/>
    </location>
</feature>
<dbReference type="PROSITE" id="PS50862">
    <property type="entry name" value="AA_TRNA_LIGASE_II"/>
    <property type="match status" value="1"/>
</dbReference>
<dbReference type="InterPro" id="IPR004364">
    <property type="entry name" value="Aa-tRNA-synt_II"/>
</dbReference>
<dbReference type="Gene3D" id="3.30.930.10">
    <property type="entry name" value="Bira Bifunctional Protein, Domain 2"/>
    <property type="match status" value="1"/>
</dbReference>
<dbReference type="PANTHER" id="PTHR42918">
    <property type="entry name" value="LYSYL-TRNA SYNTHETASE"/>
    <property type="match status" value="1"/>
</dbReference>
<dbReference type="RefSeq" id="WP_024269153.1">
    <property type="nucleotide sequence ID" value="NC_023035.1"/>
</dbReference>
<accession>V5WM91</accession>
<dbReference type="Proteomes" id="UP000018680">
    <property type="component" value="Chromosome"/>
</dbReference>
<dbReference type="PRINTS" id="PR00982">
    <property type="entry name" value="TRNASYNTHLYS"/>
</dbReference>
<dbReference type="GO" id="GO:0000049">
    <property type="term" value="F:tRNA binding"/>
    <property type="evidence" value="ECO:0007669"/>
    <property type="project" value="TreeGrafter"/>
</dbReference>
<dbReference type="PANTHER" id="PTHR42918:SF6">
    <property type="entry name" value="ELONGATION FACTOR P--(R)-BETA-LYSINE LIGASE"/>
    <property type="match status" value="1"/>
</dbReference>
<organism evidence="5 6">
    <name type="scientific">Salinispira pacifica</name>
    <dbReference type="NCBI Taxonomy" id="1307761"/>
    <lineage>
        <taxon>Bacteria</taxon>
        <taxon>Pseudomonadati</taxon>
        <taxon>Spirochaetota</taxon>
        <taxon>Spirochaetia</taxon>
        <taxon>Spirochaetales</taxon>
        <taxon>Spirochaetaceae</taxon>
        <taxon>Salinispira</taxon>
    </lineage>
</organism>
<dbReference type="OrthoDB" id="9802326at2"/>
<dbReference type="GO" id="GO:0004824">
    <property type="term" value="F:lysine-tRNA ligase activity"/>
    <property type="evidence" value="ECO:0007669"/>
    <property type="project" value="InterPro"/>
</dbReference>
<evidence type="ECO:0000259" key="4">
    <source>
        <dbReference type="PROSITE" id="PS50862"/>
    </source>
</evidence>
<keyword evidence="5" id="KW-0808">Transferase</keyword>
<dbReference type="eggNOG" id="COG2269">
    <property type="taxonomic scope" value="Bacteria"/>
</dbReference>
<dbReference type="KEGG" id="slr:L21SP2_2910"/>
<evidence type="ECO:0000313" key="5">
    <source>
        <dbReference type="EMBL" id="AHC16256.1"/>
    </source>
</evidence>
<protein>
    <submittedName>
        <fullName evidence="5">Translation elongation factor P Lys34:lysine transferase</fullName>
    </submittedName>
</protein>
<gene>
    <name evidence="5" type="ORF">L21SP2_2910</name>
</gene>
<dbReference type="GO" id="GO:0016740">
    <property type="term" value="F:transferase activity"/>
    <property type="evidence" value="ECO:0007669"/>
    <property type="project" value="UniProtKB-KW"/>
</dbReference>
<keyword evidence="5" id="KW-0648">Protein biosynthesis</keyword>
<dbReference type="InterPro" id="IPR006195">
    <property type="entry name" value="aa-tRNA-synth_II"/>
</dbReference>
<evidence type="ECO:0000256" key="1">
    <source>
        <dbReference type="ARBA" id="ARBA00022598"/>
    </source>
</evidence>
<dbReference type="GO" id="GO:0003746">
    <property type="term" value="F:translation elongation factor activity"/>
    <property type="evidence" value="ECO:0007669"/>
    <property type="project" value="UniProtKB-KW"/>
</dbReference>
<evidence type="ECO:0000313" key="6">
    <source>
        <dbReference type="Proteomes" id="UP000018680"/>
    </source>
</evidence>
<dbReference type="EMBL" id="CP006939">
    <property type="protein sequence ID" value="AHC16256.1"/>
    <property type="molecule type" value="Genomic_DNA"/>
</dbReference>
<dbReference type="SUPFAM" id="SSF55681">
    <property type="entry name" value="Class II aaRS and biotin synthetases"/>
    <property type="match status" value="1"/>
</dbReference>
<dbReference type="InterPro" id="IPR045864">
    <property type="entry name" value="aa-tRNA-synth_II/BPL/LPL"/>
</dbReference>
<sequence length="341" mass="39555">MTRELYTARLNIIQGIREFFSNREYLEVHTPLMAEYCIPESTIPLFHTRQYHPWEDGTNLQLLPSPEYYMKQLLASGWGDMFQISGSFRNGETGGSIHLREFTMLEYYAVHTDYMGSMGITQDFIRYLLTLPGTAPPVRERWKNIPFRRISMQEAFLQHAAVDLEGILTPGSQPHPADREALFHICREKDLKPETTDSWEVLFNRIFLNLVEPELCRDPSPVFLYNYPAKLSSLSRLTADGLWNERWELYWQGVELANCFSEENNQENIEAFFRNEIREIELRNREAQQDGGDFNPPTRADREFSRKIAGLPPCSGTAMGVDRLLMILLGKNSIRDVVPFS</sequence>
<dbReference type="STRING" id="1307761.L21SP2_2910"/>
<dbReference type="GO" id="GO:0005524">
    <property type="term" value="F:ATP binding"/>
    <property type="evidence" value="ECO:0007669"/>
    <property type="project" value="UniProtKB-KW"/>
</dbReference>
<keyword evidence="2" id="KW-0547">Nucleotide-binding</keyword>
<dbReference type="HOGENOM" id="CLU_008255_1_0_12"/>